<dbReference type="CDD" id="cd00093">
    <property type="entry name" value="HTH_XRE"/>
    <property type="match status" value="1"/>
</dbReference>
<accession>A0A2N3V4Z8</accession>
<dbReference type="SUPFAM" id="SSF47413">
    <property type="entry name" value="lambda repressor-like DNA-binding domains"/>
    <property type="match status" value="1"/>
</dbReference>
<dbReference type="InterPro" id="IPR010982">
    <property type="entry name" value="Lambda_DNA-bd_dom_sf"/>
</dbReference>
<protein>
    <submittedName>
        <fullName evidence="2">Helix-turn-helix protein</fullName>
    </submittedName>
</protein>
<dbReference type="Proteomes" id="UP000233766">
    <property type="component" value="Unassembled WGS sequence"/>
</dbReference>
<sequence length="262" mass="30231">MMRPDWFNPPLLPGMPDFHDSVEYLRFSRNLSRESIAHEAGISVSRLNQLILQRQIPGPKVFDRLVRFHGLSPAQRRHWEDLLQPSRPLVSADELRRRLIAHRVQDHLDVLDQHEILGGYLDPLQTVLMGNEVLHRMMPGLDQADYNIIRWMLTPAARDRVHGWHGELLGLARNLRTALGRYRDDPRAQELFHTLRKDIAFRSAWDGTPMQVTYDLPRATPMYLRISGTSKPLALNLEINEYRACSEVLIVHGLYSTPAIAC</sequence>
<reference evidence="2 3" key="1">
    <citation type="submission" date="2017-12" db="EMBL/GenBank/DDBJ databases">
        <title>Sequencing the genomes of 1000 Actinobacteria strains.</title>
        <authorList>
            <person name="Klenk H.-P."/>
        </authorList>
    </citation>
    <scope>NUCLEOTIDE SEQUENCE [LARGE SCALE GENOMIC DNA]</scope>
    <source>
        <strain evidence="2 3">DSM 44489</strain>
    </source>
</reference>
<dbReference type="PANTHER" id="PTHR35010:SF2">
    <property type="entry name" value="BLL4672 PROTEIN"/>
    <property type="match status" value="1"/>
</dbReference>
<comment type="caution">
    <text evidence="2">The sequence shown here is derived from an EMBL/GenBank/DDBJ whole genome shotgun (WGS) entry which is preliminary data.</text>
</comment>
<dbReference type="AlphaFoldDB" id="A0A2N3V4Z8"/>
<name>A0A2N3V4Z8_9NOCA</name>
<dbReference type="InterPro" id="IPR001387">
    <property type="entry name" value="Cro/C1-type_HTH"/>
</dbReference>
<dbReference type="PROSITE" id="PS50943">
    <property type="entry name" value="HTH_CROC1"/>
    <property type="match status" value="1"/>
</dbReference>
<dbReference type="PANTHER" id="PTHR35010">
    <property type="entry name" value="BLL4672 PROTEIN-RELATED"/>
    <property type="match status" value="1"/>
</dbReference>
<dbReference type="GO" id="GO:0003677">
    <property type="term" value="F:DNA binding"/>
    <property type="evidence" value="ECO:0007669"/>
    <property type="project" value="InterPro"/>
</dbReference>
<proteinExistence type="predicted"/>
<dbReference type="InterPro" id="IPR041413">
    <property type="entry name" value="MLTR_LBD"/>
</dbReference>
<evidence type="ECO:0000313" key="3">
    <source>
        <dbReference type="Proteomes" id="UP000233766"/>
    </source>
</evidence>
<dbReference type="SMART" id="SM00530">
    <property type="entry name" value="HTH_XRE"/>
    <property type="match status" value="1"/>
</dbReference>
<dbReference type="EMBL" id="PJMW01000003">
    <property type="protein sequence ID" value="PKV76699.1"/>
    <property type="molecule type" value="Genomic_DNA"/>
</dbReference>
<evidence type="ECO:0000313" key="2">
    <source>
        <dbReference type="EMBL" id="PKV76699.1"/>
    </source>
</evidence>
<keyword evidence="3" id="KW-1185">Reference proteome</keyword>
<evidence type="ECO:0000259" key="1">
    <source>
        <dbReference type="PROSITE" id="PS50943"/>
    </source>
</evidence>
<dbReference type="Gene3D" id="3.30.450.180">
    <property type="match status" value="1"/>
</dbReference>
<feature type="domain" description="HTH cro/C1-type" evidence="1">
    <location>
        <begin position="22"/>
        <end position="76"/>
    </location>
</feature>
<dbReference type="Pfam" id="PF17765">
    <property type="entry name" value="MLTR_LBD"/>
    <property type="match status" value="1"/>
</dbReference>
<organism evidence="2 3">
    <name type="scientific">Nocardia fluminea</name>
    <dbReference type="NCBI Taxonomy" id="134984"/>
    <lineage>
        <taxon>Bacteria</taxon>
        <taxon>Bacillati</taxon>
        <taxon>Actinomycetota</taxon>
        <taxon>Actinomycetes</taxon>
        <taxon>Mycobacteriales</taxon>
        <taxon>Nocardiaceae</taxon>
        <taxon>Nocardia</taxon>
    </lineage>
</organism>
<gene>
    <name evidence="2" type="ORF">ATK86_7099</name>
</gene>